<dbReference type="InterPro" id="IPR013762">
    <property type="entry name" value="Integrase-like_cat_sf"/>
</dbReference>
<dbReference type="PROSITE" id="PS51898">
    <property type="entry name" value="TYR_RECOMBINASE"/>
    <property type="match status" value="1"/>
</dbReference>
<evidence type="ECO:0000259" key="2">
    <source>
        <dbReference type="PROSITE" id="PS51898"/>
    </source>
</evidence>
<sequence>MSTASATKTASSDALLPLPDICVEALRSHRVLSNRWKRRAGEAWHDSGLVFSTQFGLPIDPRNFNRSFKRRAELAGVPVIPVHSTRRTCASLLVELGVHPRVAMAIMRHSQISVTMNIYSQVASSSTRDALANLGARLAEGGHS</sequence>
<dbReference type="SUPFAM" id="SSF56349">
    <property type="entry name" value="DNA breaking-rejoining enzymes"/>
    <property type="match status" value="1"/>
</dbReference>
<gene>
    <name evidence="3" type="ORF">Q5722_02680</name>
</gene>
<evidence type="ECO:0000313" key="4">
    <source>
        <dbReference type="Proteomes" id="UP001233314"/>
    </source>
</evidence>
<dbReference type="InterPro" id="IPR011010">
    <property type="entry name" value="DNA_brk_join_enz"/>
</dbReference>
<dbReference type="Pfam" id="PF00589">
    <property type="entry name" value="Phage_integrase"/>
    <property type="match status" value="1"/>
</dbReference>
<dbReference type="InterPro" id="IPR002104">
    <property type="entry name" value="Integrase_catalytic"/>
</dbReference>
<accession>A0ABT9AXZ3</accession>
<dbReference type="RefSeq" id="WP_305026670.1">
    <property type="nucleotide sequence ID" value="NZ_JAUQTA010000001.1"/>
</dbReference>
<feature type="domain" description="Tyr recombinase" evidence="2">
    <location>
        <begin position="1"/>
        <end position="132"/>
    </location>
</feature>
<dbReference type="Proteomes" id="UP001233314">
    <property type="component" value="Unassembled WGS sequence"/>
</dbReference>
<dbReference type="EMBL" id="JAUQTA010000001">
    <property type="protein sequence ID" value="MDO7867265.1"/>
    <property type="molecule type" value="Genomic_DNA"/>
</dbReference>
<evidence type="ECO:0000256" key="1">
    <source>
        <dbReference type="ARBA" id="ARBA00023172"/>
    </source>
</evidence>
<organism evidence="3 4">
    <name type="scientific">Nocardioides jiangxiensis</name>
    <dbReference type="NCBI Taxonomy" id="3064524"/>
    <lineage>
        <taxon>Bacteria</taxon>
        <taxon>Bacillati</taxon>
        <taxon>Actinomycetota</taxon>
        <taxon>Actinomycetes</taxon>
        <taxon>Propionibacteriales</taxon>
        <taxon>Nocardioidaceae</taxon>
        <taxon>Nocardioides</taxon>
    </lineage>
</organism>
<dbReference type="Gene3D" id="1.10.443.10">
    <property type="entry name" value="Intergrase catalytic core"/>
    <property type="match status" value="1"/>
</dbReference>
<keyword evidence="4" id="KW-1185">Reference proteome</keyword>
<comment type="caution">
    <text evidence="3">The sequence shown here is derived from an EMBL/GenBank/DDBJ whole genome shotgun (WGS) entry which is preliminary data.</text>
</comment>
<protein>
    <submittedName>
        <fullName evidence="3">Tyrosine-type recombinase/integrase</fullName>
    </submittedName>
</protein>
<proteinExistence type="predicted"/>
<evidence type="ECO:0000313" key="3">
    <source>
        <dbReference type="EMBL" id="MDO7867265.1"/>
    </source>
</evidence>
<name>A0ABT9AXZ3_9ACTN</name>
<reference evidence="3 4" key="1">
    <citation type="submission" date="2023-07" db="EMBL/GenBank/DDBJ databases">
        <title>Nocardioides sp. nov WY-20 isolated from soil.</title>
        <authorList>
            <person name="Liu B."/>
            <person name="Wan Y."/>
        </authorList>
    </citation>
    <scope>NUCLEOTIDE SEQUENCE [LARGE SCALE GENOMIC DNA]</scope>
    <source>
        <strain evidence="3 4">WY-20</strain>
    </source>
</reference>
<keyword evidence="1" id="KW-0233">DNA recombination</keyword>